<evidence type="ECO:0000313" key="3">
    <source>
        <dbReference type="Proteomes" id="UP001200642"/>
    </source>
</evidence>
<evidence type="ECO:0000256" key="1">
    <source>
        <dbReference type="SAM" id="MobiDB-lite"/>
    </source>
</evidence>
<name>A0AAE3EWN9_9FLAO</name>
<sequence>MKKAILVSLLALVLVQCKDKDAKVNLEKGCYSYNSNGNSISFEITETGDAILGNLNYSLSGKDSNSGTFKGDLNGDKLFGTYTFISEGHQSTREVAFLVREDQLIEGYGNLTHEGTTFKNRDDVSYTSTMPLTKGECHNQR</sequence>
<dbReference type="Proteomes" id="UP001200642">
    <property type="component" value="Unassembled WGS sequence"/>
</dbReference>
<organism evidence="2 3">
    <name type="scientific">Cerina litoralis</name>
    <dbReference type="NCBI Taxonomy" id="2874477"/>
    <lineage>
        <taxon>Bacteria</taxon>
        <taxon>Pseudomonadati</taxon>
        <taxon>Bacteroidota</taxon>
        <taxon>Flavobacteriia</taxon>
        <taxon>Flavobacteriales</taxon>
        <taxon>Flavobacteriaceae</taxon>
        <taxon>Cerina</taxon>
    </lineage>
</organism>
<protein>
    <submittedName>
        <fullName evidence="2">Uncharacterized protein</fullName>
    </submittedName>
</protein>
<feature type="region of interest" description="Disordered" evidence="1">
    <location>
        <begin position="122"/>
        <end position="141"/>
    </location>
</feature>
<accession>A0AAE3EWN9</accession>
<dbReference type="AlphaFoldDB" id="A0AAE3EWN9"/>
<keyword evidence="3" id="KW-1185">Reference proteome</keyword>
<gene>
    <name evidence="2" type="ORF">K8352_15995</name>
</gene>
<proteinExistence type="predicted"/>
<evidence type="ECO:0000313" key="2">
    <source>
        <dbReference type="EMBL" id="MCG2462263.1"/>
    </source>
</evidence>
<reference evidence="2" key="1">
    <citation type="submission" date="2023-02" db="EMBL/GenBank/DDBJ databases">
        <title>Genome of Flavobacteriaceae gen. nov. sp. strain F89.</title>
        <authorList>
            <person name="Wang Y."/>
        </authorList>
    </citation>
    <scope>NUCLEOTIDE SEQUENCE</scope>
    <source>
        <strain evidence="2">F89</strain>
    </source>
</reference>
<dbReference type="EMBL" id="JAIRBC010000027">
    <property type="protein sequence ID" value="MCG2462263.1"/>
    <property type="molecule type" value="Genomic_DNA"/>
</dbReference>
<dbReference type="RefSeq" id="WP_317903402.1">
    <property type="nucleotide sequence ID" value="NZ_JAIRBC010000027.1"/>
</dbReference>
<comment type="caution">
    <text evidence="2">The sequence shown here is derived from an EMBL/GenBank/DDBJ whole genome shotgun (WGS) entry which is preliminary data.</text>
</comment>